<dbReference type="PANTHER" id="PTHR43362:SF1">
    <property type="entry name" value="MANNITOL DEHYDROGENASE 2-RELATED"/>
    <property type="match status" value="1"/>
</dbReference>
<dbReference type="InterPro" id="IPR013328">
    <property type="entry name" value="6PGD_dom2"/>
</dbReference>
<dbReference type="SUPFAM" id="SSF48179">
    <property type="entry name" value="6-phosphogluconate dehydrogenase C-terminal domain-like"/>
    <property type="match status" value="1"/>
</dbReference>
<keyword evidence="6" id="KW-1185">Reference proteome</keyword>
<evidence type="ECO:0000313" key="6">
    <source>
        <dbReference type="Proteomes" id="UP000308530"/>
    </source>
</evidence>
<protein>
    <submittedName>
        <fullName evidence="5">Mannitol dehydrogenase family protein</fullName>
    </submittedName>
</protein>
<dbReference type="InterPro" id="IPR000669">
    <property type="entry name" value="Mannitol_DH"/>
</dbReference>
<evidence type="ECO:0000259" key="3">
    <source>
        <dbReference type="Pfam" id="PF01232"/>
    </source>
</evidence>
<dbReference type="PRINTS" id="PR00084">
    <property type="entry name" value="MTLDHDRGNASE"/>
</dbReference>
<dbReference type="RefSeq" id="WP_138287526.1">
    <property type="nucleotide sequence ID" value="NZ_CP058351.1"/>
</dbReference>
<dbReference type="InterPro" id="IPR013118">
    <property type="entry name" value="Mannitol_DH_C"/>
</dbReference>
<dbReference type="Gene3D" id="1.10.1040.10">
    <property type="entry name" value="N-(1-d-carboxylethyl)-l-norvaline Dehydrogenase, domain 2"/>
    <property type="match status" value="1"/>
</dbReference>
<organism evidence="5 6">
    <name type="scientific">Peteryoungia desertarenae</name>
    <dbReference type="NCBI Taxonomy" id="1813451"/>
    <lineage>
        <taxon>Bacteria</taxon>
        <taxon>Pseudomonadati</taxon>
        <taxon>Pseudomonadota</taxon>
        <taxon>Alphaproteobacteria</taxon>
        <taxon>Hyphomicrobiales</taxon>
        <taxon>Rhizobiaceae</taxon>
        <taxon>Peteryoungia</taxon>
    </lineage>
</organism>
<sequence>MKGTRLTSLDGLPQTIARPGYTPHEHGAGIVHIGLGAFHKAHQAVYTDTALAIAGGDWRIIGASLRGTAAAEAMNPQNGLYTLLERDTDGTKARIIGAISHVIAASRDRSALVAALVAPSTRIVSMTVTEKAYGILRSGKLDLTHPAITHDLANPHEPVGLIGYLVLALNQRRLASTAPFTVLCCDNLPDNGLLVKAGVLEFADRMDTGLSRWISDHVTFPSTMVDRITPAATSRTTEDAFSLTGFVDQAAEETEPFSQWVIEDKFCNGRPAWDKAGAILANDVRPYEHMKLRMLNGTHSMLAYSGFLSGKATVREVMADPHLARLVERHLTAASATLHPLRGVDFARYAEALKMRFANPAIAHETYQIAMDGTQKLPQRLLIPCLETLQRQGDIAPFAFTVAAWMRYCLGRKDDGTPYALRDPREGELSACLADAGEDAALIVDALLRLPNLFPPALAASDNFRTAVTSRLSLMLERKMSAAIQAELERPV</sequence>
<accession>A0ABX6QSB2</accession>
<dbReference type="InterPro" id="IPR050988">
    <property type="entry name" value="Mannitol_DH/Oxidoreductase"/>
</dbReference>
<dbReference type="Pfam" id="PF01232">
    <property type="entry name" value="Mannitol_dh"/>
    <property type="match status" value="1"/>
</dbReference>
<evidence type="ECO:0000256" key="1">
    <source>
        <dbReference type="ARBA" id="ARBA00023002"/>
    </source>
</evidence>
<evidence type="ECO:0000313" key="5">
    <source>
        <dbReference type="EMBL" id="QLF71494.1"/>
    </source>
</evidence>
<evidence type="ECO:0000256" key="2">
    <source>
        <dbReference type="ARBA" id="ARBA00023027"/>
    </source>
</evidence>
<dbReference type="InterPro" id="IPR013131">
    <property type="entry name" value="Mannitol_DH_N"/>
</dbReference>
<dbReference type="EMBL" id="CP058351">
    <property type="protein sequence ID" value="QLF71494.1"/>
    <property type="molecule type" value="Genomic_DNA"/>
</dbReference>
<gene>
    <name evidence="5" type="ORF">FE840_017625</name>
</gene>
<evidence type="ECO:0000259" key="4">
    <source>
        <dbReference type="Pfam" id="PF08125"/>
    </source>
</evidence>
<dbReference type="Pfam" id="PF08125">
    <property type="entry name" value="Mannitol_dh_C"/>
    <property type="match status" value="1"/>
</dbReference>
<dbReference type="InterPro" id="IPR023027">
    <property type="entry name" value="Mannitol_DH_CS"/>
</dbReference>
<geneLocation type="plasmid" evidence="5 6">
    <name>pPRADMK78_01</name>
</geneLocation>
<proteinExistence type="predicted"/>
<dbReference type="PANTHER" id="PTHR43362">
    <property type="entry name" value="MANNITOL DEHYDROGENASE DSF1-RELATED"/>
    <property type="match status" value="1"/>
</dbReference>
<reference evidence="5 6" key="1">
    <citation type="submission" date="2020-06" db="EMBL/GenBank/DDBJ databases">
        <title>Genome sequence of Rhizobium sp strain ADMK78.</title>
        <authorList>
            <person name="Rahi P."/>
        </authorList>
    </citation>
    <scope>NUCLEOTIDE SEQUENCE [LARGE SCALE GENOMIC DNA]</scope>
    <source>
        <strain evidence="5 6">ADMK78</strain>
        <plasmid evidence="5 6">pPRADMK78_01</plasmid>
    </source>
</reference>
<dbReference type="Proteomes" id="UP000308530">
    <property type="component" value="Plasmid pPRADMK78_01"/>
</dbReference>
<dbReference type="InterPro" id="IPR008927">
    <property type="entry name" value="6-PGluconate_DH-like_C_sf"/>
</dbReference>
<keyword evidence="5" id="KW-0614">Plasmid</keyword>
<keyword evidence="1" id="KW-0560">Oxidoreductase</keyword>
<keyword evidence="2" id="KW-0520">NAD</keyword>
<dbReference type="SUPFAM" id="SSF51735">
    <property type="entry name" value="NAD(P)-binding Rossmann-fold domains"/>
    <property type="match status" value="1"/>
</dbReference>
<dbReference type="Gene3D" id="3.40.50.720">
    <property type="entry name" value="NAD(P)-binding Rossmann-like Domain"/>
    <property type="match status" value="1"/>
</dbReference>
<name>A0ABX6QSB2_9HYPH</name>
<feature type="domain" description="Mannitol dehydrogenase N-terminal" evidence="3">
    <location>
        <begin position="29"/>
        <end position="275"/>
    </location>
</feature>
<feature type="domain" description="Mannitol dehydrogenase C-terminal" evidence="4">
    <location>
        <begin position="283"/>
        <end position="472"/>
    </location>
</feature>
<dbReference type="InterPro" id="IPR036291">
    <property type="entry name" value="NAD(P)-bd_dom_sf"/>
</dbReference>
<dbReference type="PROSITE" id="PS00974">
    <property type="entry name" value="MANNITOL_DHGENASE"/>
    <property type="match status" value="1"/>
</dbReference>